<dbReference type="GO" id="GO:0031985">
    <property type="term" value="C:Golgi cisterna"/>
    <property type="evidence" value="ECO:0007669"/>
    <property type="project" value="TreeGrafter"/>
</dbReference>
<evidence type="ECO:0000256" key="7">
    <source>
        <dbReference type="SAM" id="Coils"/>
    </source>
</evidence>
<dbReference type="GO" id="GO:0007030">
    <property type="term" value="P:Golgi organization"/>
    <property type="evidence" value="ECO:0007669"/>
    <property type="project" value="InterPro"/>
</dbReference>
<keyword evidence="6 9" id="KW-0472">Membrane</keyword>
<evidence type="ECO:0008006" key="12">
    <source>
        <dbReference type="Google" id="ProtNLM"/>
    </source>
</evidence>
<dbReference type="InterPro" id="IPR019177">
    <property type="entry name" value="Golgin_subfamily_A_member_5"/>
</dbReference>
<evidence type="ECO:0000256" key="1">
    <source>
        <dbReference type="ARBA" id="ARBA00004394"/>
    </source>
</evidence>
<feature type="coiled-coil region" evidence="7">
    <location>
        <begin position="394"/>
        <end position="442"/>
    </location>
</feature>
<evidence type="ECO:0000256" key="8">
    <source>
        <dbReference type="SAM" id="MobiDB-lite"/>
    </source>
</evidence>
<feature type="transmembrane region" description="Helical" evidence="9">
    <location>
        <begin position="613"/>
        <end position="631"/>
    </location>
</feature>
<feature type="compositionally biased region" description="Low complexity" evidence="8">
    <location>
        <begin position="87"/>
        <end position="96"/>
    </location>
</feature>
<comment type="subcellular location">
    <subcellularLocation>
        <location evidence="1">Golgi apparatus membrane</location>
    </subcellularLocation>
</comment>
<dbReference type="OrthoDB" id="248903at2759"/>
<feature type="compositionally biased region" description="Polar residues" evidence="8">
    <location>
        <begin position="274"/>
        <end position="285"/>
    </location>
</feature>
<dbReference type="EMBL" id="AUSU01000298">
    <property type="protein sequence ID" value="EPS73790.1"/>
    <property type="molecule type" value="Genomic_DNA"/>
</dbReference>
<feature type="compositionally biased region" description="Low complexity" evidence="8">
    <location>
        <begin position="293"/>
        <end position="303"/>
    </location>
</feature>
<evidence type="ECO:0000256" key="4">
    <source>
        <dbReference type="ARBA" id="ARBA00023034"/>
    </source>
</evidence>
<reference evidence="10 11" key="1">
    <citation type="journal article" date="2013" name="BMC Genomics">
        <title>The miniature genome of a carnivorous plant Genlisea aurea contains a low number of genes and short non-coding sequences.</title>
        <authorList>
            <person name="Leushkin E.V."/>
            <person name="Sutormin R.A."/>
            <person name="Nabieva E.R."/>
            <person name="Penin A.A."/>
            <person name="Kondrashov A.S."/>
            <person name="Logacheva M.D."/>
        </authorList>
    </citation>
    <scope>NUCLEOTIDE SEQUENCE [LARGE SCALE GENOMIC DNA]</scope>
</reference>
<evidence type="ECO:0000256" key="5">
    <source>
        <dbReference type="ARBA" id="ARBA00023054"/>
    </source>
</evidence>
<evidence type="ECO:0000256" key="6">
    <source>
        <dbReference type="ARBA" id="ARBA00023136"/>
    </source>
</evidence>
<evidence type="ECO:0000256" key="2">
    <source>
        <dbReference type="ARBA" id="ARBA00022692"/>
    </source>
</evidence>
<feature type="compositionally biased region" description="Basic and acidic residues" evidence="8">
    <location>
        <begin position="187"/>
        <end position="211"/>
    </location>
</feature>
<keyword evidence="2 9" id="KW-0812">Transmembrane</keyword>
<evidence type="ECO:0000313" key="11">
    <source>
        <dbReference type="Proteomes" id="UP000015453"/>
    </source>
</evidence>
<keyword evidence="11" id="KW-1185">Reference proteome</keyword>
<organism evidence="10 11">
    <name type="scientific">Genlisea aurea</name>
    <dbReference type="NCBI Taxonomy" id="192259"/>
    <lineage>
        <taxon>Eukaryota</taxon>
        <taxon>Viridiplantae</taxon>
        <taxon>Streptophyta</taxon>
        <taxon>Embryophyta</taxon>
        <taxon>Tracheophyta</taxon>
        <taxon>Spermatophyta</taxon>
        <taxon>Magnoliopsida</taxon>
        <taxon>eudicotyledons</taxon>
        <taxon>Gunneridae</taxon>
        <taxon>Pentapetalae</taxon>
        <taxon>asterids</taxon>
        <taxon>lamiids</taxon>
        <taxon>Lamiales</taxon>
        <taxon>Lentibulariaceae</taxon>
        <taxon>Genlisea</taxon>
    </lineage>
</organism>
<feature type="coiled-coil region" evidence="7">
    <location>
        <begin position="330"/>
        <end position="357"/>
    </location>
</feature>
<name>S8D321_9LAMI</name>
<feature type="compositionally biased region" description="Polar residues" evidence="8">
    <location>
        <begin position="227"/>
        <end position="246"/>
    </location>
</feature>
<keyword evidence="5 7" id="KW-0175">Coiled coil</keyword>
<feature type="region of interest" description="Disordered" evidence="8">
    <location>
        <begin position="40"/>
        <end position="75"/>
    </location>
</feature>
<feature type="region of interest" description="Disordered" evidence="8">
    <location>
        <begin position="87"/>
        <end position="322"/>
    </location>
</feature>
<evidence type="ECO:0000256" key="3">
    <source>
        <dbReference type="ARBA" id="ARBA00022989"/>
    </source>
</evidence>
<gene>
    <name evidence="10" type="ORF">M569_00968</name>
</gene>
<comment type="caution">
    <text evidence="10">The sequence shown here is derived from an EMBL/GenBank/DDBJ whole genome shotgun (WGS) entry which is preliminary data.</text>
</comment>
<dbReference type="AlphaFoldDB" id="S8D321"/>
<feature type="compositionally biased region" description="Basic and acidic residues" evidence="8">
    <location>
        <begin position="106"/>
        <end position="115"/>
    </location>
</feature>
<proteinExistence type="predicted"/>
<sequence length="650" mass="72796">MDPRYREPTLRIVDREFSPPSEFRSELSISKNVFSIDQQAAESLGKSEKSLSDAQFDLEESHRSPGSKPLIKEQLKRKAPAYYAANQATTTNAENQIPEVLSRSNSDIEGKDGVTRNRNSKSHVIGELPNNDWTELLTAPPDRRRLSIKQAGSRASSLVSRSYAPYKDGKKAGSGGGSEIAKINGAKHSEKLDTGSENVDSGKLKNDDDVLGRASSTRLPQPETEPESITVNSVSDTTTEANTQLTKDAVDMDDESRRNRMDDLEHYSGLNPISRPSFSTNLSSATEKDEESNSTTESSSSSDSEVEKEGGKSSQQTLGARESARAIETIKKHENLVAMLEGEKLSLEKILEEQTRQQVKEASELQTLMMETMEAVELEKQKHNNTRMEAFARLAKLEAVNADLGKSLANAQKKLEIEVDRIAELRRQIYVKEATNEELQRKPTLLGRNDDGKVRGSKLAGYETGMLESEYSFTAEKVRRLQEQVSVLETTIQRIRSEMESPTNVEIELKARLGQLTDLLIQKQAQVETLISEKAMLFLKIEHHQQAVSKLVEENRTTASASSSSTWRDDLLPNRPKLNERMKRSRQQLGSLVRLLDSLFVERVLRRSRRGRMWALVYLVCLHFWVIYIFMSSHSSIPEPGSVVARGGNN</sequence>
<evidence type="ECO:0000256" key="9">
    <source>
        <dbReference type="SAM" id="Phobius"/>
    </source>
</evidence>
<protein>
    <recommendedName>
        <fullName evidence="12">Golgin-84</fullName>
    </recommendedName>
</protein>
<dbReference type="Proteomes" id="UP000015453">
    <property type="component" value="Unassembled WGS sequence"/>
</dbReference>
<evidence type="ECO:0000313" key="10">
    <source>
        <dbReference type="EMBL" id="EPS73790.1"/>
    </source>
</evidence>
<feature type="compositionally biased region" description="Basic and acidic residues" evidence="8">
    <location>
        <begin position="255"/>
        <end position="266"/>
    </location>
</feature>
<keyword evidence="4" id="KW-0333">Golgi apparatus</keyword>
<accession>S8D321</accession>
<dbReference type="GO" id="GO:0000139">
    <property type="term" value="C:Golgi membrane"/>
    <property type="evidence" value="ECO:0007669"/>
    <property type="project" value="UniProtKB-SubCell"/>
</dbReference>
<dbReference type="PANTHER" id="PTHR13815">
    <property type="entry name" value="GOLGIN-84"/>
    <property type="match status" value="1"/>
</dbReference>
<dbReference type="GO" id="GO:0000301">
    <property type="term" value="P:retrograde transport, vesicle recycling within Golgi"/>
    <property type="evidence" value="ECO:0007669"/>
    <property type="project" value="TreeGrafter"/>
</dbReference>
<keyword evidence="3 9" id="KW-1133">Transmembrane helix</keyword>
<dbReference type="PANTHER" id="PTHR13815:SF5">
    <property type="entry name" value="GOLGIN CANDIDATE 2"/>
    <property type="match status" value="1"/>
</dbReference>
<dbReference type="Pfam" id="PF09787">
    <property type="entry name" value="Golgin_A5"/>
    <property type="match status" value="1"/>
</dbReference>